<sequence length="112" mass="12531">MPDGDPGSPLPIEQWRSWWRHYGVRELEALLLLWWDPLGVYGEPEARDEYAAYVPRLAGLLRSGAREADVAAHLRAIERTEIEAAGEADLAARHVVEWHDHAVAALLRNGTG</sequence>
<dbReference type="AlphaFoldDB" id="A0A6J7JYT2"/>
<dbReference type="EMBL" id="CAFBMK010000316">
    <property type="protein sequence ID" value="CAB4948536.1"/>
    <property type="molecule type" value="Genomic_DNA"/>
</dbReference>
<organism evidence="1">
    <name type="scientific">freshwater metagenome</name>
    <dbReference type="NCBI Taxonomy" id="449393"/>
    <lineage>
        <taxon>unclassified sequences</taxon>
        <taxon>metagenomes</taxon>
        <taxon>ecological metagenomes</taxon>
    </lineage>
</organism>
<reference evidence="1" key="1">
    <citation type="submission" date="2020-05" db="EMBL/GenBank/DDBJ databases">
        <authorList>
            <person name="Chiriac C."/>
            <person name="Salcher M."/>
            <person name="Ghai R."/>
            <person name="Kavagutti S V."/>
        </authorList>
    </citation>
    <scope>NUCLEOTIDE SEQUENCE</scope>
</reference>
<name>A0A6J7JYT2_9ZZZZ</name>
<evidence type="ECO:0000313" key="1">
    <source>
        <dbReference type="EMBL" id="CAB4948536.1"/>
    </source>
</evidence>
<accession>A0A6J7JYT2</accession>
<protein>
    <submittedName>
        <fullName evidence="1">Unannotated protein</fullName>
    </submittedName>
</protein>
<gene>
    <name evidence="1" type="ORF">UFOPK3564_03364</name>
</gene>
<proteinExistence type="predicted"/>